<sequence length="398" mass="43740">MQHYMGYDLDALQRLGATWTAKEIEQQPVCWEKTQQIVSGMHTEIETFLRRALAADNARVIFTGAGTSAFAGRALVPLLSRHVPRRMEAIATTDLVSCPQQYLSEDVPTLLVSFARSGNSPESVAALQVASECLTQCCHLVLTCNPDGHLYRFCQNSPDALAVLTPPETNDQSLAMTSSFSSMMMAAVTIFAGLDKYSKDIEEFCKKSADWFKQINRQFVDNIRAGQYQRVIYLGSGGLQGLAQESALKVLELTSGRIAAMFDSPLGFRHGPKAIVNNETLIFVFISNNPYTRKYDLDLLKELRSDNVAREIIAVSAYEDNTVTAGRHIIVPGVAQSDDIGLLFAYLMLAQAFAFHNSIAVGNSPDNPSPTGEINRVVQGVTIYGFEKSLEGKIYESA</sequence>
<dbReference type="InterPro" id="IPR035466">
    <property type="entry name" value="GlmS/AgaS_SIS"/>
</dbReference>
<evidence type="ECO:0000256" key="4">
    <source>
        <dbReference type="ARBA" id="ARBA00029292"/>
    </source>
</evidence>
<keyword evidence="2" id="KW-0677">Repeat</keyword>
<dbReference type="EMBL" id="CP006664">
    <property type="protein sequence ID" value="AIJ07098.1"/>
    <property type="molecule type" value="Genomic_DNA"/>
</dbReference>
<dbReference type="GO" id="GO:0005886">
    <property type="term" value="C:plasma membrane"/>
    <property type="evidence" value="ECO:0007669"/>
    <property type="project" value="TreeGrafter"/>
</dbReference>
<dbReference type="KEGG" id="ete:ETEE_0627"/>
<dbReference type="SUPFAM" id="SSF53697">
    <property type="entry name" value="SIS domain"/>
    <property type="match status" value="1"/>
</dbReference>
<dbReference type="InterPro" id="IPR050303">
    <property type="entry name" value="GatZ_KbaZ_carbometab"/>
</dbReference>
<name>A0A076LKB7_9GAMM</name>
<dbReference type="GO" id="GO:1901135">
    <property type="term" value="P:carbohydrate derivative metabolic process"/>
    <property type="evidence" value="ECO:0007669"/>
    <property type="project" value="InterPro"/>
</dbReference>
<evidence type="ECO:0000313" key="7">
    <source>
        <dbReference type="Proteomes" id="UP000028681"/>
    </source>
</evidence>
<feature type="domain" description="SIS" evidence="5">
    <location>
        <begin position="49"/>
        <end position="200"/>
    </location>
</feature>
<dbReference type="GO" id="GO:0009401">
    <property type="term" value="P:phosphoenolpyruvate-dependent sugar phosphotransferase system"/>
    <property type="evidence" value="ECO:0007669"/>
    <property type="project" value="TreeGrafter"/>
</dbReference>
<protein>
    <submittedName>
        <fullName evidence="6">Galactosamine-6-phosphate isomerase</fullName>
        <ecNumber evidence="6">5.3.1.-</ecNumber>
    </submittedName>
</protein>
<dbReference type="GeneID" id="33938364"/>
<evidence type="ECO:0000256" key="2">
    <source>
        <dbReference type="ARBA" id="ARBA00022737"/>
    </source>
</evidence>
<dbReference type="PANTHER" id="PTHR32502">
    <property type="entry name" value="N-ACETYLGALACTOSAMINE PERMEASE II COMPONENT-RELATED"/>
    <property type="match status" value="1"/>
</dbReference>
<dbReference type="InterPro" id="IPR035464">
    <property type="entry name" value="SIS_AgaS"/>
</dbReference>
<organism evidence="6 7">
    <name type="scientific">Edwardsiella anguillarum ET080813</name>
    <dbReference type="NCBI Taxonomy" id="667120"/>
    <lineage>
        <taxon>Bacteria</taxon>
        <taxon>Pseudomonadati</taxon>
        <taxon>Pseudomonadota</taxon>
        <taxon>Gammaproteobacteria</taxon>
        <taxon>Enterobacterales</taxon>
        <taxon>Hafniaceae</taxon>
        <taxon>Edwardsiella</taxon>
    </lineage>
</organism>
<dbReference type="InterPro" id="IPR046348">
    <property type="entry name" value="SIS_dom_sf"/>
</dbReference>
<dbReference type="Pfam" id="PF01380">
    <property type="entry name" value="SIS"/>
    <property type="match status" value="2"/>
</dbReference>
<dbReference type="GO" id="GO:0097367">
    <property type="term" value="F:carbohydrate derivative binding"/>
    <property type="evidence" value="ECO:0007669"/>
    <property type="project" value="InterPro"/>
</dbReference>
<dbReference type="Gene3D" id="3.40.50.10490">
    <property type="entry name" value="Glucose-6-phosphate isomerase like protein, domain 1"/>
    <property type="match status" value="2"/>
</dbReference>
<dbReference type="GO" id="GO:0016787">
    <property type="term" value="F:hydrolase activity"/>
    <property type="evidence" value="ECO:0007669"/>
    <property type="project" value="UniProtKB-KW"/>
</dbReference>
<keyword evidence="6" id="KW-0413">Isomerase</keyword>
<dbReference type="EC" id="5.3.1.-" evidence="6"/>
<keyword evidence="3" id="KW-0378">Hydrolase</keyword>
<comment type="catalytic activity">
    <reaction evidence="4">
        <text>D-galactosamine 6-phosphate + H2O = D-tagatopyranose 1-phosphate + NH4(+)</text>
        <dbReference type="Rhea" id="RHEA:47680"/>
        <dbReference type="ChEBI" id="CHEBI:15377"/>
        <dbReference type="ChEBI" id="CHEBI:28938"/>
        <dbReference type="ChEBI" id="CHEBI:71674"/>
        <dbReference type="ChEBI" id="CHEBI:138150"/>
    </reaction>
</comment>
<dbReference type="CDD" id="cd05008">
    <property type="entry name" value="SIS_GlmS_GlmD_1"/>
    <property type="match status" value="1"/>
</dbReference>
<dbReference type="PROSITE" id="PS51464">
    <property type="entry name" value="SIS"/>
    <property type="match status" value="2"/>
</dbReference>
<dbReference type="Proteomes" id="UP000028681">
    <property type="component" value="Chromosome"/>
</dbReference>
<dbReference type="RefSeq" id="WP_034164253.1">
    <property type="nucleotide sequence ID" value="NZ_CP006664.1"/>
</dbReference>
<dbReference type="AlphaFoldDB" id="A0A076LKB7"/>
<reference evidence="6 7" key="1">
    <citation type="journal article" date="2012" name="PLoS ONE">
        <title>Edwardsiella comparative phylogenomics reveal the new intra/inter-species taxonomic relationships, virulence evolution and niche adaptation mechanisms.</title>
        <authorList>
            <person name="Yang M."/>
            <person name="Lv Y."/>
            <person name="Xiao J."/>
            <person name="Wu H."/>
            <person name="Zheng H."/>
            <person name="Liu Q."/>
            <person name="Zhang Y."/>
            <person name="Wang Q."/>
        </authorList>
    </citation>
    <scope>NUCLEOTIDE SEQUENCE [LARGE SCALE GENOMIC DNA]</scope>
    <source>
        <strain evidence="7">080813</strain>
    </source>
</reference>
<comment type="similarity">
    <text evidence="1">Belongs to the SIS family. AgaS subfamily.</text>
</comment>
<evidence type="ECO:0000256" key="3">
    <source>
        <dbReference type="ARBA" id="ARBA00022801"/>
    </source>
</evidence>
<dbReference type="GO" id="GO:0016853">
    <property type="term" value="F:isomerase activity"/>
    <property type="evidence" value="ECO:0007669"/>
    <property type="project" value="UniProtKB-KW"/>
</dbReference>
<evidence type="ECO:0000256" key="1">
    <source>
        <dbReference type="ARBA" id="ARBA00007748"/>
    </source>
</evidence>
<proteinExistence type="inferred from homology"/>
<dbReference type="CDD" id="cd05010">
    <property type="entry name" value="SIS_AgaS_like"/>
    <property type="match status" value="1"/>
</dbReference>
<accession>A0A076LKB7</accession>
<feature type="domain" description="SIS" evidence="5">
    <location>
        <begin position="219"/>
        <end position="368"/>
    </location>
</feature>
<dbReference type="PANTHER" id="PTHR32502:SF3">
    <property type="entry name" value="D-GALACTOSAMINE-6-PHOSPHATE DEAMINASE AGAS-RELATED"/>
    <property type="match status" value="1"/>
</dbReference>
<gene>
    <name evidence="6" type="ORF">ETEE_0627</name>
</gene>
<dbReference type="HOGENOM" id="CLU_012520_0_0_6"/>
<evidence type="ECO:0000313" key="6">
    <source>
        <dbReference type="EMBL" id="AIJ07098.1"/>
    </source>
</evidence>
<evidence type="ECO:0000259" key="5">
    <source>
        <dbReference type="PROSITE" id="PS51464"/>
    </source>
</evidence>
<dbReference type="InterPro" id="IPR001347">
    <property type="entry name" value="SIS_dom"/>
</dbReference>